<comment type="caution">
    <text evidence="2">The sequence shown here is derived from an EMBL/GenBank/DDBJ whole genome shotgun (WGS) entry which is preliminary data.</text>
</comment>
<dbReference type="Proteomes" id="UP001228049">
    <property type="component" value="Unassembled WGS sequence"/>
</dbReference>
<accession>A0AAD9F1W3</accession>
<protein>
    <submittedName>
        <fullName evidence="2">Subtilase-type protease inhibitor</fullName>
    </submittedName>
</protein>
<feature type="compositionally biased region" description="Basic residues" evidence="1">
    <location>
        <begin position="54"/>
        <end position="71"/>
    </location>
</feature>
<keyword evidence="2" id="KW-0646">Protease inhibitor</keyword>
<evidence type="ECO:0000313" key="3">
    <source>
        <dbReference type="Proteomes" id="UP001228049"/>
    </source>
</evidence>
<proteinExistence type="predicted"/>
<reference evidence="2" key="1">
    <citation type="submission" date="2023-04" db="EMBL/GenBank/DDBJ databases">
        <title>Chromosome-level genome of Chaenocephalus aceratus.</title>
        <authorList>
            <person name="Park H."/>
        </authorList>
    </citation>
    <scope>NUCLEOTIDE SEQUENCE</scope>
    <source>
        <strain evidence="2">DE</strain>
        <tissue evidence="2">Muscle</tissue>
    </source>
</reference>
<feature type="region of interest" description="Disordered" evidence="1">
    <location>
        <begin position="35"/>
        <end position="71"/>
    </location>
</feature>
<name>A0AAD9F1W3_DISEL</name>
<dbReference type="GO" id="GO:0030414">
    <property type="term" value="F:peptidase inhibitor activity"/>
    <property type="evidence" value="ECO:0007669"/>
    <property type="project" value="UniProtKB-KW"/>
</dbReference>
<gene>
    <name evidence="2" type="ORF">KUDE01_023460</name>
</gene>
<organism evidence="2 3">
    <name type="scientific">Dissostichus eleginoides</name>
    <name type="common">Patagonian toothfish</name>
    <name type="synonym">Dissostichus amissus</name>
    <dbReference type="NCBI Taxonomy" id="100907"/>
    <lineage>
        <taxon>Eukaryota</taxon>
        <taxon>Metazoa</taxon>
        <taxon>Chordata</taxon>
        <taxon>Craniata</taxon>
        <taxon>Vertebrata</taxon>
        <taxon>Euteleostomi</taxon>
        <taxon>Actinopterygii</taxon>
        <taxon>Neopterygii</taxon>
        <taxon>Teleostei</taxon>
        <taxon>Neoteleostei</taxon>
        <taxon>Acanthomorphata</taxon>
        <taxon>Eupercaria</taxon>
        <taxon>Perciformes</taxon>
        <taxon>Notothenioidei</taxon>
        <taxon>Nototheniidae</taxon>
        <taxon>Dissostichus</taxon>
    </lineage>
</organism>
<sequence>MAPSPSPFPPGSRLRAPGGEVEVFSCSTRSLCVTSDPPAAVVPDGGQEGEASVSRRRNAFNKIFKKKTARH</sequence>
<evidence type="ECO:0000256" key="1">
    <source>
        <dbReference type="SAM" id="MobiDB-lite"/>
    </source>
</evidence>
<dbReference type="AlphaFoldDB" id="A0AAD9F1W3"/>
<evidence type="ECO:0000313" key="2">
    <source>
        <dbReference type="EMBL" id="KAK1882680.1"/>
    </source>
</evidence>
<keyword evidence="3" id="KW-1185">Reference proteome</keyword>
<dbReference type="EMBL" id="JASDAP010000023">
    <property type="protein sequence ID" value="KAK1882680.1"/>
    <property type="molecule type" value="Genomic_DNA"/>
</dbReference>